<feature type="compositionally biased region" description="Basic and acidic residues" evidence="1">
    <location>
        <begin position="77"/>
        <end position="87"/>
    </location>
</feature>
<organism evidence="2 3">
    <name type="scientific">Nephila pilipes</name>
    <name type="common">Giant wood spider</name>
    <name type="synonym">Nephila maculata</name>
    <dbReference type="NCBI Taxonomy" id="299642"/>
    <lineage>
        <taxon>Eukaryota</taxon>
        <taxon>Metazoa</taxon>
        <taxon>Ecdysozoa</taxon>
        <taxon>Arthropoda</taxon>
        <taxon>Chelicerata</taxon>
        <taxon>Arachnida</taxon>
        <taxon>Araneae</taxon>
        <taxon>Araneomorphae</taxon>
        <taxon>Entelegynae</taxon>
        <taxon>Araneoidea</taxon>
        <taxon>Nephilidae</taxon>
        <taxon>Nephila</taxon>
    </lineage>
</organism>
<dbReference type="EMBL" id="BMAW01052096">
    <property type="protein sequence ID" value="GFS84227.1"/>
    <property type="molecule type" value="Genomic_DNA"/>
</dbReference>
<name>A0A8X6MYI4_NEPPI</name>
<accession>A0A8X6MYI4</accession>
<gene>
    <name evidence="2" type="ORF">NPIL_399311</name>
</gene>
<dbReference type="AlphaFoldDB" id="A0A8X6MYI4"/>
<keyword evidence="3" id="KW-1185">Reference proteome</keyword>
<feature type="region of interest" description="Disordered" evidence="1">
    <location>
        <begin position="75"/>
        <end position="94"/>
    </location>
</feature>
<protein>
    <submittedName>
        <fullName evidence="2">Uncharacterized protein</fullName>
    </submittedName>
</protein>
<dbReference type="Proteomes" id="UP000887013">
    <property type="component" value="Unassembled WGS sequence"/>
</dbReference>
<evidence type="ECO:0000256" key="1">
    <source>
        <dbReference type="SAM" id="MobiDB-lite"/>
    </source>
</evidence>
<evidence type="ECO:0000313" key="2">
    <source>
        <dbReference type="EMBL" id="GFS84227.1"/>
    </source>
</evidence>
<comment type="caution">
    <text evidence="2">The sequence shown here is derived from an EMBL/GenBank/DDBJ whole genome shotgun (WGS) entry which is preliminary data.</text>
</comment>
<proteinExistence type="predicted"/>
<dbReference type="PROSITE" id="PS51257">
    <property type="entry name" value="PROKAR_LIPOPROTEIN"/>
    <property type="match status" value="1"/>
</dbReference>
<evidence type="ECO:0000313" key="3">
    <source>
        <dbReference type="Proteomes" id="UP000887013"/>
    </source>
</evidence>
<sequence length="94" mass="10674">MTREVAFSTYRRTPSRFNRAIFYVNFIASCSFRSRRSYFAYSDRLSLSASKCFETLYGKEATTLLSIPSSLKNSPLKGEHLPGEHQHKGTGLLS</sequence>
<reference evidence="2" key="1">
    <citation type="submission" date="2020-08" db="EMBL/GenBank/DDBJ databases">
        <title>Multicomponent nature underlies the extraordinary mechanical properties of spider dragline silk.</title>
        <authorList>
            <person name="Kono N."/>
            <person name="Nakamura H."/>
            <person name="Mori M."/>
            <person name="Yoshida Y."/>
            <person name="Ohtoshi R."/>
            <person name="Malay A.D."/>
            <person name="Moran D.A.P."/>
            <person name="Tomita M."/>
            <person name="Numata K."/>
            <person name="Arakawa K."/>
        </authorList>
    </citation>
    <scope>NUCLEOTIDE SEQUENCE</scope>
</reference>